<organism evidence="2 3">
    <name type="scientific">Cyanidium caldarium</name>
    <name type="common">Red alga</name>
    <dbReference type="NCBI Taxonomy" id="2771"/>
    <lineage>
        <taxon>Eukaryota</taxon>
        <taxon>Rhodophyta</taxon>
        <taxon>Bangiophyceae</taxon>
        <taxon>Cyanidiales</taxon>
        <taxon>Cyanidiaceae</taxon>
        <taxon>Cyanidium</taxon>
    </lineage>
</organism>
<dbReference type="InterPro" id="IPR050188">
    <property type="entry name" value="RluA_PseudoU_synthase"/>
</dbReference>
<feature type="domain" description="Pseudouridine synthase RsuA/RluA-like" evidence="1">
    <location>
        <begin position="116"/>
        <end position="314"/>
    </location>
</feature>
<evidence type="ECO:0000259" key="1">
    <source>
        <dbReference type="Pfam" id="PF00849"/>
    </source>
</evidence>
<dbReference type="InterPro" id="IPR020103">
    <property type="entry name" value="PsdUridine_synth_cat_dom_sf"/>
</dbReference>
<evidence type="ECO:0000313" key="3">
    <source>
        <dbReference type="Proteomes" id="UP001301350"/>
    </source>
</evidence>
<dbReference type="SUPFAM" id="SSF55120">
    <property type="entry name" value="Pseudouridine synthase"/>
    <property type="match status" value="1"/>
</dbReference>
<dbReference type="InterPro" id="IPR006224">
    <property type="entry name" value="PsdUridine_synth_RluA-like_CS"/>
</dbReference>
<dbReference type="InterPro" id="IPR006145">
    <property type="entry name" value="PsdUridine_synth_RsuA/RluA"/>
</dbReference>
<name>A0AAV9ITU1_CYACA</name>
<dbReference type="AlphaFoldDB" id="A0AAV9ITU1"/>
<dbReference type="EMBL" id="JANCYW010000006">
    <property type="protein sequence ID" value="KAK4535709.1"/>
    <property type="molecule type" value="Genomic_DNA"/>
</dbReference>
<gene>
    <name evidence="2" type="ORF">CDCA_CDCA06G1734</name>
</gene>
<dbReference type="GO" id="GO:0009982">
    <property type="term" value="F:pseudouridine synthase activity"/>
    <property type="evidence" value="ECO:0007669"/>
    <property type="project" value="InterPro"/>
</dbReference>
<keyword evidence="3" id="KW-1185">Reference proteome</keyword>
<comment type="caution">
    <text evidence="2">The sequence shown here is derived from an EMBL/GenBank/DDBJ whole genome shotgun (WGS) entry which is preliminary data.</text>
</comment>
<dbReference type="GO" id="GO:0000455">
    <property type="term" value="P:enzyme-directed rRNA pseudouridine synthesis"/>
    <property type="evidence" value="ECO:0007669"/>
    <property type="project" value="TreeGrafter"/>
</dbReference>
<dbReference type="PANTHER" id="PTHR21600:SF40">
    <property type="entry name" value="PSEUDOURIDYLATE SYNTHASE RPUSD2"/>
    <property type="match status" value="1"/>
</dbReference>
<dbReference type="GO" id="GO:0003723">
    <property type="term" value="F:RNA binding"/>
    <property type="evidence" value="ECO:0007669"/>
    <property type="project" value="InterPro"/>
</dbReference>
<protein>
    <recommendedName>
        <fullName evidence="1">Pseudouridine synthase RsuA/RluA-like domain-containing protein</fullName>
    </recommendedName>
</protein>
<reference evidence="2 3" key="1">
    <citation type="submission" date="2022-07" db="EMBL/GenBank/DDBJ databases">
        <title>Genome-wide signatures of adaptation to extreme environments.</title>
        <authorList>
            <person name="Cho C.H."/>
            <person name="Yoon H.S."/>
        </authorList>
    </citation>
    <scope>NUCLEOTIDE SEQUENCE [LARGE SCALE GENOMIC DNA]</scope>
    <source>
        <strain evidence="2 3">DBV 063 E5</strain>
    </source>
</reference>
<evidence type="ECO:0000313" key="2">
    <source>
        <dbReference type="EMBL" id="KAK4535709.1"/>
    </source>
</evidence>
<proteinExistence type="predicted"/>
<sequence>MRSSPSTGSTPFGDDYFPHNSSLYVRPFWYTFEAHAKQRWLGRSVQDVFTSEFPYLPLSYWEACCASGRLRLNDRAVSLEYVFRGRGVERVQHTTHRHELPVQYVERIPIVHQDDDVLVVNKPASLPVHAGGQYQRNTLEALLQRQLAAAADDESPPRLFTVHRLDKETSGVVVFAKSGAVARRISGQFQRQSQAVPDGLHDDPTPLRKVYVARVRGRLGEAPATFPPSLDALCALTLPSRSPLKRRRTGDWIACRELLAKDAADGTAYVDRLTGKHAETLLRPLVYDPGTDTTCIACVPLTGRTHQIRVHCASLGHPIVGDALYGTATGAAAHRPGRHFTPQSADADPTWEQLRRLDADAAPAPHCPICPSIPALPGARPEMIQLHALCYFEHCAPLPEWATPHFTSLPPSLAPCADPPPP</sequence>
<accession>A0AAV9ITU1</accession>
<dbReference type="PANTHER" id="PTHR21600">
    <property type="entry name" value="MITOCHONDRIAL RNA PSEUDOURIDINE SYNTHASE"/>
    <property type="match status" value="1"/>
</dbReference>
<dbReference type="PROSITE" id="PS01129">
    <property type="entry name" value="PSI_RLU"/>
    <property type="match status" value="1"/>
</dbReference>
<dbReference type="Proteomes" id="UP001301350">
    <property type="component" value="Unassembled WGS sequence"/>
</dbReference>
<dbReference type="Gene3D" id="3.30.2350.10">
    <property type="entry name" value="Pseudouridine synthase"/>
    <property type="match status" value="1"/>
</dbReference>
<dbReference type="Pfam" id="PF00849">
    <property type="entry name" value="PseudoU_synth_2"/>
    <property type="match status" value="1"/>
</dbReference>